<feature type="transmembrane region" description="Helical" evidence="1">
    <location>
        <begin position="64"/>
        <end position="87"/>
    </location>
</feature>
<comment type="caution">
    <text evidence="2">The sequence shown here is derived from an EMBL/GenBank/DDBJ whole genome shotgun (WGS) entry which is preliminary data.</text>
</comment>
<gene>
    <name evidence="2" type="ORF">N1028_13915</name>
</gene>
<keyword evidence="3" id="KW-1185">Reference proteome</keyword>
<keyword evidence="1" id="KW-1133">Transmembrane helix</keyword>
<evidence type="ECO:0000313" key="2">
    <source>
        <dbReference type="EMBL" id="MCS5726993.1"/>
    </source>
</evidence>
<reference evidence="2" key="1">
    <citation type="submission" date="2022-08" db="EMBL/GenBank/DDBJ databases">
        <authorList>
            <person name="Deng Y."/>
            <person name="Han X.-F."/>
            <person name="Zhang Y.-Q."/>
        </authorList>
    </citation>
    <scope>NUCLEOTIDE SEQUENCE</scope>
    <source>
        <strain evidence="2">CPCC 203407</strain>
    </source>
</reference>
<sequence length="120" mass="12834">MNDVDAELGREITEKLNASMPDVVVAAGRGRLATTLLFTAAFLAPALGFLTAIFGSALVAVPGFMTVIIVIVLLLIAAMVTALVIGLRAKRAFNRIAEVVRREHHAALVRVTDRQVSVRL</sequence>
<protein>
    <submittedName>
        <fullName evidence="2">Uncharacterized protein</fullName>
    </submittedName>
</protein>
<organism evidence="2 3">
    <name type="scientific">Herbiconiux oxytropis</name>
    <dbReference type="NCBI Taxonomy" id="2970915"/>
    <lineage>
        <taxon>Bacteria</taxon>
        <taxon>Bacillati</taxon>
        <taxon>Actinomycetota</taxon>
        <taxon>Actinomycetes</taxon>
        <taxon>Micrococcales</taxon>
        <taxon>Microbacteriaceae</taxon>
        <taxon>Herbiconiux</taxon>
    </lineage>
</organism>
<feature type="transmembrane region" description="Helical" evidence="1">
    <location>
        <begin position="36"/>
        <end position="58"/>
    </location>
</feature>
<keyword evidence="1" id="KW-0812">Transmembrane</keyword>
<evidence type="ECO:0000313" key="3">
    <source>
        <dbReference type="Proteomes" id="UP001165587"/>
    </source>
</evidence>
<proteinExistence type="predicted"/>
<dbReference type="Proteomes" id="UP001165587">
    <property type="component" value="Unassembled WGS sequence"/>
</dbReference>
<name>A0AA41XJ51_9MICO</name>
<evidence type="ECO:0000256" key="1">
    <source>
        <dbReference type="SAM" id="Phobius"/>
    </source>
</evidence>
<dbReference type="EMBL" id="JANLCK010000007">
    <property type="protein sequence ID" value="MCS5726993.1"/>
    <property type="molecule type" value="Genomic_DNA"/>
</dbReference>
<dbReference type="RefSeq" id="WP_259529951.1">
    <property type="nucleotide sequence ID" value="NZ_JANLCK010000007.1"/>
</dbReference>
<dbReference type="AlphaFoldDB" id="A0AA41XJ51"/>
<accession>A0AA41XJ51</accession>
<keyword evidence="1" id="KW-0472">Membrane</keyword>